<name>A0A4Z2IP19_9TELE</name>
<evidence type="ECO:0000313" key="2">
    <source>
        <dbReference type="Proteomes" id="UP000314294"/>
    </source>
</evidence>
<gene>
    <name evidence="1" type="ORF">EYF80_010119</name>
</gene>
<proteinExistence type="predicted"/>
<organism evidence="1 2">
    <name type="scientific">Liparis tanakae</name>
    <name type="common">Tanaka's snailfish</name>
    <dbReference type="NCBI Taxonomy" id="230148"/>
    <lineage>
        <taxon>Eukaryota</taxon>
        <taxon>Metazoa</taxon>
        <taxon>Chordata</taxon>
        <taxon>Craniata</taxon>
        <taxon>Vertebrata</taxon>
        <taxon>Euteleostomi</taxon>
        <taxon>Actinopterygii</taxon>
        <taxon>Neopterygii</taxon>
        <taxon>Teleostei</taxon>
        <taxon>Neoteleostei</taxon>
        <taxon>Acanthomorphata</taxon>
        <taxon>Eupercaria</taxon>
        <taxon>Perciformes</taxon>
        <taxon>Cottioidei</taxon>
        <taxon>Cottales</taxon>
        <taxon>Liparidae</taxon>
        <taxon>Liparis</taxon>
    </lineage>
</organism>
<evidence type="ECO:0000313" key="1">
    <source>
        <dbReference type="EMBL" id="TNN79537.1"/>
    </source>
</evidence>
<keyword evidence="2" id="KW-1185">Reference proteome</keyword>
<dbReference type="AlphaFoldDB" id="A0A4Z2IP19"/>
<comment type="caution">
    <text evidence="1">The sequence shown here is derived from an EMBL/GenBank/DDBJ whole genome shotgun (WGS) entry which is preliminary data.</text>
</comment>
<protein>
    <submittedName>
        <fullName evidence="1">Uncharacterized protein</fullName>
    </submittedName>
</protein>
<dbReference type="EMBL" id="SRLO01000063">
    <property type="protein sequence ID" value="TNN79537.1"/>
    <property type="molecule type" value="Genomic_DNA"/>
</dbReference>
<accession>A0A4Z2IP19</accession>
<reference evidence="1 2" key="1">
    <citation type="submission" date="2019-03" db="EMBL/GenBank/DDBJ databases">
        <title>First draft genome of Liparis tanakae, snailfish: a comprehensive survey of snailfish specific genes.</title>
        <authorList>
            <person name="Kim W."/>
            <person name="Song I."/>
            <person name="Jeong J.-H."/>
            <person name="Kim D."/>
            <person name="Kim S."/>
            <person name="Ryu S."/>
            <person name="Song J.Y."/>
            <person name="Lee S.K."/>
        </authorList>
    </citation>
    <scope>NUCLEOTIDE SEQUENCE [LARGE SCALE GENOMIC DNA]</scope>
    <source>
        <tissue evidence="1">Muscle</tissue>
    </source>
</reference>
<sequence length="98" mass="11337">MAWFVCPVFLKPYHMEGGRGGSWLWRWLRSRFDGSFLSNELEEHHSVEIQAAEGSLKRARALLSPMPVVVHKGCEMTELSFFYPVIDSERVDEPEPLE</sequence>
<dbReference type="Proteomes" id="UP000314294">
    <property type="component" value="Unassembled WGS sequence"/>
</dbReference>